<dbReference type="GO" id="GO:0005737">
    <property type="term" value="C:cytoplasm"/>
    <property type="evidence" value="ECO:0007669"/>
    <property type="project" value="UniProtKB-SubCell"/>
</dbReference>
<evidence type="ECO:0000256" key="6">
    <source>
        <dbReference type="ARBA" id="ARBA00022777"/>
    </source>
</evidence>
<keyword evidence="6 9" id="KW-0418">Kinase</keyword>
<dbReference type="RefSeq" id="WP_012544271.1">
    <property type="nucleotide sequence ID" value="NC_011295.1"/>
</dbReference>
<proteinExistence type="inferred from homology"/>
<dbReference type="PROSITE" id="PS01075">
    <property type="entry name" value="ACETATE_KINASE_1"/>
    <property type="match status" value="1"/>
</dbReference>
<dbReference type="HOGENOM" id="CLU_048716_0_0_9"/>
<dbReference type="eggNOG" id="COG3426">
    <property type="taxonomic scope" value="Bacteria"/>
</dbReference>
<dbReference type="GO" id="GO:0005524">
    <property type="term" value="F:ATP binding"/>
    <property type="evidence" value="ECO:0007669"/>
    <property type="project" value="UniProtKB-KW"/>
</dbReference>
<dbReference type="PIRSF" id="PIRSF036458">
    <property type="entry name" value="Butyrate_kin"/>
    <property type="match status" value="1"/>
</dbReference>
<reference evidence="11 12" key="2">
    <citation type="journal article" date="2014" name="Genome Announc.">
        <title>Complete Genome Sequence of Coprothermobacter proteolyticus DSM 5265.</title>
        <authorList>
            <person name="Alexiev A."/>
            <person name="Coil D.A."/>
            <person name="Badger J.H."/>
            <person name="Enticknap J."/>
            <person name="Ward N."/>
            <person name="Robb F.T."/>
            <person name="Eisen J.A."/>
        </authorList>
    </citation>
    <scope>NUCLEOTIDE SEQUENCE [LARGE SCALE GENOMIC DNA]</scope>
    <source>
        <strain evidence="12">ATCC 35245 / DSM 5265 / OCM 4 / BT</strain>
    </source>
</reference>
<dbReference type="Pfam" id="PF00871">
    <property type="entry name" value="Acetate_kinase"/>
    <property type="match status" value="1"/>
</dbReference>
<dbReference type="Proteomes" id="UP000001732">
    <property type="component" value="Chromosome"/>
</dbReference>
<keyword evidence="5 9" id="KW-0547">Nucleotide-binding</keyword>
<organism evidence="11 12">
    <name type="scientific">Coprothermobacter proteolyticus (strain ATCC 35245 / DSM 5265 / OCM 4 / BT)</name>
    <dbReference type="NCBI Taxonomy" id="309798"/>
    <lineage>
        <taxon>Bacteria</taxon>
        <taxon>Pseudomonadati</taxon>
        <taxon>Coprothermobacterota</taxon>
        <taxon>Coprothermobacteria</taxon>
        <taxon>Coprothermobacterales</taxon>
        <taxon>Coprothermobacteraceae</taxon>
        <taxon>Coprothermobacter</taxon>
    </lineage>
</organism>
<dbReference type="Gene3D" id="3.30.420.40">
    <property type="match status" value="2"/>
</dbReference>
<dbReference type="NCBIfam" id="NF002834">
    <property type="entry name" value="PRK03011.1-5"/>
    <property type="match status" value="1"/>
</dbReference>
<comment type="subcellular location">
    <subcellularLocation>
        <location evidence="1 9">Cytoplasm</location>
    </subcellularLocation>
</comment>
<keyword evidence="7 9" id="KW-0067">ATP-binding</keyword>
<accession>B5Y8N0</accession>
<evidence type="ECO:0000256" key="9">
    <source>
        <dbReference type="HAMAP-Rule" id="MF_00542"/>
    </source>
</evidence>
<dbReference type="STRING" id="309798.COPRO5265_0780"/>
<dbReference type="NCBIfam" id="TIGR02707">
    <property type="entry name" value="butyr_kinase"/>
    <property type="match status" value="1"/>
</dbReference>
<comment type="catalytic activity">
    <reaction evidence="8 9">
        <text>butanoate + ATP = butanoyl phosphate + ADP</text>
        <dbReference type="Rhea" id="RHEA:13585"/>
        <dbReference type="ChEBI" id="CHEBI:17968"/>
        <dbReference type="ChEBI" id="CHEBI:30616"/>
        <dbReference type="ChEBI" id="CHEBI:58079"/>
        <dbReference type="ChEBI" id="CHEBI:456216"/>
        <dbReference type="EC" id="2.7.2.7"/>
    </reaction>
</comment>
<dbReference type="PANTHER" id="PTHR21060:SF20">
    <property type="entry name" value="BUTYRATE KINASE 1-RELATED"/>
    <property type="match status" value="1"/>
</dbReference>
<evidence type="ECO:0000313" key="12">
    <source>
        <dbReference type="Proteomes" id="UP000001732"/>
    </source>
</evidence>
<evidence type="ECO:0000313" key="11">
    <source>
        <dbReference type="EMBL" id="ACI17619.1"/>
    </source>
</evidence>
<gene>
    <name evidence="9" type="primary">buk</name>
    <name evidence="11" type="synonym">buk1</name>
    <name evidence="11" type="ordered locus">COPRO5265_0780</name>
</gene>
<dbReference type="GO" id="GO:0008776">
    <property type="term" value="F:acetate kinase activity"/>
    <property type="evidence" value="ECO:0007669"/>
    <property type="project" value="TreeGrafter"/>
</dbReference>
<dbReference type="EMBL" id="CP001145">
    <property type="protein sequence ID" value="ACI17619.1"/>
    <property type="molecule type" value="Genomic_DNA"/>
</dbReference>
<dbReference type="CDD" id="cd24011">
    <property type="entry name" value="ASKHA_NBD_BK"/>
    <property type="match status" value="1"/>
</dbReference>
<keyword evidence="4 9" id="KW-0808">Transferase</keyword>
<evidence type="ECO:0000256" key="10">
    <source>
        <dbReference type="RuleBase" id="RU003835"/>
    </source>
</evidence>
<evidence type="ECO:0000256" key="3">
    <source>
        <dbReference type="ARBA" id="ARBA00022490"/>
    </source>
</evidence>
<evidence type="ECO:0000256" key="1">
    <source>
        <dbReference type="ARBA" id="ARBA00004496"/>
    </source>
</evidence>
<name>B5Y8N0_COPPD</name>
<dbReference type="GO" id="GO:0006083">
    <property type="term" value="P:acetate metabolic process"/>
    <property type="evidence" value="ECO:0007669"/>
    <property type="project" value="TreeGrafter"/>
</dbReference>
<evidence type="ECO:0000256" key="2">
    <source>
        <dbReference type="ARBA" id="ARBA00008748"/>
    </source>
</evidence>
<dbReference type="InterPro" id="IPR023865">
    <property type="entry name" value="Aliphatic_acid_kinase_CS"/>
</dbReference>
<dbReference type="InterPro" id="IPR000890">
    <property type="entry name" value="Aliphatic_acid_kin_short-chain"/>
</dbReference>
<keyword evidence="3 9" id="KW-0963">Cytoplasm</keyword>
<dbReference type="EC" id="2.7.2.7" evidence="9"/>
<keyword evidence="12" id="KW-1185">Reference proteome</keyword>
<comment type="similarity">
    <text evidence="2 9 10">Belongs to the acetokinase family.</text>
</comment>
<dbReference type="PROSITE" id="PS01076">
    <property type="entry name" value="ACETATE_KINASE_2"/>
    <property type="match status" value="1"/>
</dbReference>
<sequence length="366" mass="40776">MNRLEKFILVINPGSTSTKLALFRALENEVEVAVEENVSVPVDLLEQKPHYVDQIDFRLQQVLEFIDKHGVRSDQILCIASRGGPIKPLPAGTYQITKEIEQDIMQERILSPHSSLIGPVVAFRLSQEWGVPAYFTDPVSVDEFIPEAKISGLPEIPRYSALHALNLRAVARKYAESKGKSIDELTAVIAHLGGGFSIAALEKGKLIDSTNPNEEGPFQLERAGSLPVSDFVNYIYENWPDQKNLRRRISGKGGLVAYFGTNDFREILKLAKEDKDKALVLESMYYQVAKYIAAMNAVLRNEAEVIIFTGGIVYNDEAVDGIKRYSSWLKKPYAIYPGGYEMEALATGAFRAFKGIEPLRVYGGTD</sequence>
<dbReference type="KEGG" id="cpo:COPRO5265_0780"/>
<evidence type="ECO:0000256" key="8">
    <source>
        <dbReference type="ARBA" id="ARBA00048596"/>
    </source>
</evidence>
<evidence type="ECO:0000256" key="4">
    <source>
        <dbReference type="ARBA" id="ARBA00022679"/>
    </source>
</evidence>
<dbReference type="InterPro" id="IPR043129">
    <property type="entry name" value="ATPase_NBD"/>
</dbReference>
<reference evidence="12" key="1">
    <citation type="submission" date="2008-08" db="EMBL/GenBank/DDBJ databases">
        <title>The complete genome sequence of Coprothermobacter proteolyticus strain ATCC 5245 / DSM 5265 / BT.</title>
        <authorList>
            <person name="Dodson R.J."/>
            <person name="Durkin A.S."/>
            <person name="Wu M."/>
            <person name="Eisen J."/>
            <person name="Sutton G."/>
        </authorList>
    </citation>
    <scope>NUCLEOTIDE SEQUENCE [LARGE SCALE GENOMIC DNA]</scope>
    <source>
        <strain evidence="12">ATCC 35245 / DSM 5265 / OCM 4 / BT</strain>
    </source>
</reference>
<dbReference type="AlphaFoldDB" id="B5Y8N0"/>
<dbReference type="PANTHER" id="PTHR21060">
    <property type="entry name" value="ACETATE KINASE"/>
    <property type="match status" value="1"/>
</dbReference>
<dbReference type="InterPro" id="IPR011245">
    <property type="entry name" value="Butyrate_kin"/>
</dbReference>
<dbReference type="SUPFAM" id="SSF53067">
    <property type="entry name" value="Actin-like ATPase domain"/>
    <property type="match status" value="2"/>
</dbReference>
<evidence type="ECO:0000256" key="5">
    <source>
        <dbReference type="ARBA" id="ARBA00022741"/>
    </source>
</evidence>
<dbReference type="GO" id="GO:0047761">
    <property type="term" value="F:butyrate kinase activity"/>
    <property type="evidence" value="ECO:0007669"/>
    <property type="project" value="UniProtKB-UniRule"/>
</dbReference>
<dbReference type="HAMAP" id="MF_00542">
    <property type="entry name" value="Butyrate_kinase"/>
    <property type="match status" value="1"/>
</dbReference>
<dbReference type="PRINTS" id="PR00471">
    <property type="entry name" value="ACETATEKNASE"/>
</dbReference>
<evidence type="ECO:0000256" key="7">
    <source>
        <dbReference type="ARBA" id="ARBA00022840"/>
    </source>
</evidence>
<protein>
    <recommendedName>
        <fullName evidence="9">Probable butyrate kinase</fullName>
        <shortName evidence="9">BK</shortName>
        <ecNumber evidence="9">2.7.2.7</ecNumber>
    </recommendedName>
    <alternativeName>
        <fullName evidence="9">Branched-chain carboxylic acid kinase</fullName>
    </alternativeName>
</protein>